<protein>
    <submittedName>
        <fullName evidence="3">Hint domain-containing protein</fullName>
    </submittedName>
</protein>
<dbReference type="Proteomes" id="UP000294835">
    <property type="component" value="Unassembled WGS sequence"/>
</dbReference>
<evidence type="ECO:0000313" key="4">
    <source>
        <dbReference type="Proteomes" id="UP000294835"/>
    </source>
</evidence>
<feature type="region of interest" description="Disordered" evidence="1">
    <location>
        <begin position="54"/>
        <end position="76"/>
    </location>
</feature>
<dbReference type="Pfam" id="PF13403">
    <property type="entry name" value="Hint_2"/>
    <property type="match status" value="1"/>
</dbReference>
<gene>
    <name evidence="3" type="ORF">EV662_104139</name>
</gene>
<evidence type="ECO:0000256" key="1">
    <source>
        <dbReference type="SAM" id="MobiDB-lite"/>
    </source>
</evidence>
<dbReference type="OrthoDB" id="6305173at2"/>
<sequence>MATYTLKAVALGDLIVSGPEPFASNTSTSSDAISARSTITLPSGAEWTELLIDDTDGGATPFEDTDQGLAAPADFNGTSWPSGIDVENEYSYVIRPVGSTDPAEEITIYVLQFDNGSVEGITATAGLQRDVPYEIISGDSSPEASYSDLVICFAEGTRIATPDGPRPVQALRPGDLVETRDAGAQPPAWVGRQVVPGRGAVAPVRIAPGALGNTAPLILSPQHRVLLVADADDILLPVKALIGRPGIARMTVPRIAYHHLLLGAHHVIFAEGAAVESMYPGPMALAALGGLQRAAILALFPDLARGAVWPPARPLVRPGQWRRMTAGATTF</sequence>
<feature type="domain" description="Hedgehog/Intein (Hint)" evidence="2">
    <location>
        <begin position="151"/>
        <end position="281"/>
    </location>
</feature>
<evidence type="ECO:0000259" key="2">
    <source>
        <dbReference type="Pfam" id="PF13403"/>
    </source>
</evidence>
<dbReference type="RefSeq" id="WP_132461730.1">
    <property type="nucleotide sequence ID" value="NZ_SLXP01000004.1"/>
</dbReference>
<dbReference type="SUPFAM" id="SSF51294">
    <property type="entry name" value="Hedgehog/intein (Hint) domain"/>
    <property type="match status" value="1"/>
</dbReference>
<organism evidence="3 4">
    <name type="scientific">Rhodovulum marinum</name>
    <dbReference type="NCBI Taxonomy" id="320662"/>
    <lineage>
        <taxon>Bacteria</taxon>
        <taxon>Pseudomonadati</taxon>
        <taxon>Pseudomonadota</taxon>
        <taxon>Alphaproteobacteria</taxon>
        <taxon>Rhodobacterales</taxon>
        <taxon>Paracoccaceae</taxon>
        <taxon>Rhodovulum</taxon>
    </lineage>
</organism>
<dbReference type="InterPro" id="IPR028992">
    <property type="entry name" value="Hedgehog/Intein_dom"/>
</dbReference>
<reference evidence="3 4" key="1">
    <citation type="submission" date="2019-03" db="EMBL/GenBank/DDBJ databases">
        <title>Genomic Encyclopedia of Type Strains, Phase IV (KMG-IV): sequencing the most valuable type-strain genomes for metagenomic binning, comparative biology and taxonomic classification.</title>
        <authorList>
            <person name="Goeker M."/>
        </authorList>
    </citation>
    <scope>NUCLEOTIDE SEQUENCE [LARGE SCALE GENOMIC DNA]</scope>
    <source>
        <strain evidence="3 4">DSM 18063</strain>
    </source>
</reference>
<accession>A0A4R2Q544</accession>
<evidence type="ECO:0000313" key="3">
    <source>
        <dbReference type="EMBL" id="TCP41795.1"/>
    </source>
</evidence>
<dbReference type="InterPro" id="IPR036844">
    <property type="entry name" value="Hint_dom_sf"/>
</dbReference>
<comment type="caution">
    <text evidence="3">The sequence shown here is derived from an EMBL/GenBank/DDBJ whole genome shotgun (WGS) entry which is preliminary data.</text>
</comment>
<keyword evidence="4" id="KW-1185">Reference proteome</keyword>
<name>A0A4R2Q544_9RHOB</name>
<dbReference type="EMBL" id="SLXP01000004">
    <property type="protein sequence ID" value="TCP41795.1"/>
    <property type="molecule type" value="Genomic_DNA"/>
</dbReference>
<dbReference type="AlphaFoldDB" id="A0A4R2Q544"/>
<proteinExistence type="predicted"/>